<keyword evidence="2" id="KW-1185">Reference proteome</keyword>
<organism evidence="1 2">
    <name type="scientific">Seongchinamella sediminis</name>
    <dbReference type="NCBI Taxonomy" id="2283635"/>
    <lineage>
        <taxon>Bacteria</taxon>
        <taxon>Pseudomonadati</taxon>
        <taxon>Pseudomonadota</taxon>
        <taxon>Gammaproteobacteria</taxon>
        <taxon>Cellvibrionales</taxon>
        <taxon>Halieaceae</taxon>
        <taxon>Seongchinamella</taxon>
    </lineage>
</organism>
<dbReference type="EMBL" id="QRAN01000015">
    <property type="protein sequence ID" value="RLQ21139.1"/>
    <property type="molecule type" value="Genomic_DNA"/>
</dbReference>
<dbReference type="Gene3D" id="3.10.450.50">
    <property type="match status" value="1"/>
</dbReference>
<evidence type="ECO:0000313" key="1">
    <source>
        <dbReference type="EMBL" id="RLQ21139.1"/>
    </source>
</evidence>
<dbReference type="RefSeq" id="WP_117955670.1">
    <property type="nucleotide sequence ID" value="NZ_QRAN01000015.1"/>
</dbReference>
<accession>A0A3L7DX44</accession>
<name>A0A3L7DX44_9GAMM</name>
<proteinExistence type="predicted"/>
<evidence type="ECO:0000313" key="2">
    <source>
        <dbReference type="Proteomes" id="UP000265509"/>
    </source>
</evidence>
<comment type="caution">
    <text evidence="1">The sequence shown here is derived from an EMBL/GenBank/DDBJ whole genome shotgun (WGS) entry which is preliminary data.</text>
</comment>
<dbReference type="SUPFAM" id="SSF54427">
    <property type="entry name" value="NTF2-like"/>
    <property type="match status" value="1"/>
</dbReference>
<gene>
    <name evidence="1" type="ORF">DWB85_13705</name>
</gene>
<dbReference type="OrthoDB" id="120856at2"/>
<dbReference type="InterPro" id="IPR032710">
    <property type="entry name" value="NTF2-like_dom_sf"/>
</dbReference>
<protein>
    <submittedName>
        <fullName evidence="1">DUF4440 domain-containing protein</fullName>
    </submittedName>
</protein>
<dbReference type="Proteomes" id="UP000265509">
    <property type="component" value="Unassembled WGS sequence"/>
</dbReference>
<sequence length="131" mass="14488">MTLDTKDKASIVNVLEELKKTWNSGDMDGFLAQFCHGPETSVAAGGDAKAGWPIIEEMFRNAYPVDQMGTFGADIEHVQPLAADTVLAVGSWDHWFPNEEVVGGKFTHIYKRDEGGKWKVLHEHTSRRSGA</sequence>
<reference evidence="1 2" key="1">
    <citation type="submission" date="2018-07" db="EMBL/GenBank/DDBJ databases">
        <title>Halioglobus sp. genome submission.</title>
        <authorList>
            <person name="Ye M.-Q."/>
            <person name="Du Z.-J."/>
        </authorList>
    </citation>
    <scope>NUCLEOTIDE SEQUENCE [LARGE SCALE GENOMIC DNA]</scope>
    <source>
        <strain evidence="1 2">U0301</strain>
    </source>
</reference>
<dbReference type="AlphaFoldDB" id="A0A3L7DX44"/>